<dbReference type="InterPro" id="IPR003349">
    <property type="entry name" value="JmjN"/>
</dbReference>
<dbReference type="KEGG" id="nss:113425936"/>
<evidence type="ECO:0000256" key="4">
    <source>
        <dbReference type="ARBA" id="ARBA00022723"/>
    </source>
</evidence>
<evidence type="ECO:0000259" key="14">
    <source>
        <dbReference type="PROSITE" id="PS51183"/>
    </source>
</evidence>
<dbReference type="GO" id="GO:0000785">
    <property type="term" value="C:chromatin"/>
    <property type="evidence" value="ECO:0007669"/>
    <property type="project" value="TreeGrafter"/>
</dbReference>
<dbReference type="GO" id="GO:0046872">
    <property type="term" value="F:metal ion binding"/>
    <property type="evidence" value="ECO:0007669"/>
    <property type="project" value="UniProtKB-KW"/>
</dbReference>
<feature type="compositionally biased region" description="Low complexity" evidence="13">
    <location>
        <begin position="450"/>
        <end position="459"/>
    </location>
</feature>
<feature type="compositionally biased region" description="Basic residues" evidence="13">
    <location>
        <begin position="435"/>
        <end position="449"/>
    </location>
</feature>
<reference evidence="17" key="1">
    <citation type="submission" date="2025-08" db="UniProtKB">
        <authorList>
            <consortium name="RefSeq"/>
        </authorList>
    </citation>
    <scope>IDENTIFICATION</scope>
</reference>
<keyword evidence="5" id="KW-0862">Zinc</keyword>
<comment type="subcellular location">
    <subcellularLocation>
        <location evidence="1">Nucleus</location>
    </subcellularLocation>
</comment>
<keyword evidence="4" id="KW-0479">Metal-binding</keyword>
<dbReference type="PANTHER" id="PTHR10694:SF7">
    <property type="entry name" value="[HISTONE H3]-TRIMETHYL-L-LYSINE(9) DEMETHYLASE"/>
    <property type="match status" value="1"/>
</dbReference>
<evidence type="ECO:0000256" key="3">
    <source>
        <dbReference type="ARBA" id="ARBA00012900"/>
    </source>
</evidence>
<name>A0A6J1VLK6_9SAUR</name>
<evidence type="ECO:0000256" key="10">
    <source>
        <dbReference type="ARBA" id="ARBA00023163"/>
    </source>
</evidence>
<proteinExistence type="inferred from homology"/>
<dbReference type="PANTHER" id="PTHR10694">
    <property type="entry name" value="LYSINE-SPECIFIC DEMETHYLASE"/>
    <property type="match status" value="1"/>
</dbReference>
<dbReference type="SMART" id="SM00558">
    <property type="entry name" value="JmjC"/>
    <property type="match status" value="1"/>
</dbReference>
<feature type="region of interest" description="Disordered" evidence="13">
    <location>
        <begin position="398"/>
        <end position="493"/>
    </location>
</feature>
<evidence type="ECO:0000313" key="16">
    <source>
        <dbReference type="Proteomes" id="UP000504612"/>
    </source>
</evidence>
<dbReference type="PROSITE" id="PS51184">
    <property type="entry name" value="JMJC"/>
    <property type="match status" value="1"/>
</dbReference>
<dbReference type="Pfam" id="PF02373">
    <property type="entry name" value="JmjC"/>
    <property type="match status" value="1"/>
</dbReference>
<keyword evidence="9" id="KW-0805">Transcription regulation</keyword>
<gene>
    <name evidence="17" type="primary">KDM4B</name>
</gene>
<dbReference type="Proteomes" id="UP000504612">
    <property type="component" value="Unplaced"/>
</dbReference>
<dbReference type="Gene3D" id="2.60.120.650">
    <property type="entry name" value="Cupin"/>
    <property type="match status" value="1"/>
</dbReference>
<keyword evidence="16" id="KW-1185">Reference proteome</keyword>
<evidence type="ECO:0000256" key="5">
    <source>
        <dbReference type="ARBA" id="ARBA00022833"/>
    </source>
</evidence>
<keyword evidence="6" id="KW-0156">Chromatin regulator</keyword>
<evidence type="ECO:0000256" key="11">
    <source>
        <dbReference type="ARBA" id="ARBA00023242"/>
    </source>
</evidence>
<evidence type="ECO:0000256" key="8">
    <source>
        <dbReference type="ARBA" id="ARBA00023004"/>
    </source>
</evidence>
<evidence type="ECO:0000256" key="9">
    <source>
        <dbReference type="ARBA" id="ARBA00023015"/>
    </source>
</evidence>
<feature type="compositionally biased region" description="Basic residues" evidence="13">
    <location>
        <begin position="371"/>
        <end position="384"/>
    </location>
</feature>
<feature type="region of interest" description="Disordered" evidence="13">
    <location>
        <begin position="371"/>
        <end position="390"/>
    </location>
</feature>
<keyword evidence="10" id="KW-0804">Transcription</keyword>
<organism evidence="16 17">
    <name type="scientific">Notechis scutatus</name>
    <name type="common">mainland tiger snake</name>
    <dbReference type="NCBI Taxonomy" id="8663"/>
    <lineage>
        <taxon>Eukaryota</taxon>
        <taxon>Metazoa</taxon>
        <taxon>Chordata</taxon>
        <taxon>Craniata</taxon>
        <taxon>Vertebrata</taxon>
        <taxon>Euteleostomi</taxon>
        <taxon>Lepidosauria</taxon>
        <taxon>Squamata</taxon>
        <taxon>Bifurcata</taxon>
        <taxon>Unidentata</taxon>
        <taxon>Episquamata</taxon>
        <taxon>Toxicofera</taxon>
        <taxon>Serpentes</taxon>
        <taxon>Colubroidea</taxon>
        <taxon>Elapidae</taxon>
        <taxon>Hydrophiinae</taxon>
        <taxon>Notechis</taxon>
    </lineage>
</organism>
<evidence type="ECO:0000256" key="1">
    <source>
        <dbReference type="ARBA" id="ARBA00004123"/>
    </source>
</evidence>
<keyword evidence="8" id="KW-0408">Iron</keyword>
<comment type="similarity">
    <text evidence="2">Belongs to the JHDM3 histone demethylase family.</text>
</comment>
<dbReference type="RefSeq" id="XP_026544032.1">
    <property type="nucleotide sequence ID" value="XM_026688247.1"/>
</dbReference>
<feature type="domain" description="JmjC" evidence="15">
    <location>
        <begin position="143"/>
        <end position="309"/>
    </location>
</feature>
<feature type="compositionally biased region" description="Basic and acidic residues" evidence="13">
    <location>
        <begin position="407"/>
        <end position="434"/>
    </location>
</feature>
<dbReference type="GO" id="GO:0140684">
    <property type="term" value="F:histone H3K9me2/H3K9me3 demethylase activity"/>
    <property type="evidence" value="ECO:0007669"/>
    <property type="project" value="UniProtKB-EC"/>
</dbReference>
<dbReference type="AlphaFoldDB" id="A0A6J1VLK6"/>
<keyword evidence="11" id="KW-0539">Nucleus</keyword>
<evidence type="ECO:0000313" key="17">
    <source>
        <dbReference type="RefSeq" id="XP_026544032.1"/>
    </source>
</evidence>
<dbReference type="GO" id="GO:0010468">
    <property type="term" value="P:regulation of gene expression"/>
    <property type="evidence" value="ECO:0007669"/>
    <property type="project" value="TreeGrafter"/>
</dbReference>
<evidence type="ECO:0000256" key="6">
    <source>
        <dbReference type="ARBA" id="ARBA00022853"/>
    </source>
</evidence>
<dbReference type="FunFam" id="2.60.120.650:FF:000003">
    <property type="entry name" value="Lysine-specific demethylase 4D"/>
    <property type="match status" value="1"/>
</dbReference>
<sequence length="683" mass="78927">MGSENPSPQNPSCKIMTFHPTLEEFQDFGKYIAYIESQGAHRAGLAKVIPPKEWKPRKTYDDIDSMVIPAPIQQVVTGQSGLFTQYNIQKKPMLVGDYRHLANSEKYCTPRHQDFDDLERKYWKNLTFVSPIYGADISGSLYDSDVEEWNIGNLNTLLDMVEHQCGIIIEGVNTPYLYFGMWKTTFAWHTEDMDLYSINYLHFGEPKSWYAIPPEHGKRLERLAKGFFPGSSQGCDAFLRHKMTLISPSILKKYSIPFDRITQEAGEFMITFPYGYHAGFNHGFNCAESTNFATLRWIDYGKMATQCTCRKDTVKISMDVFVRVLQPERYDLWKQGKDNTVLDHMKPTPLTSPELDAWNETKNALKAKMLRRANRKRSQPRRHKTQDQKSLVDAMAMDTSLDEVSEKEDQRRVPSLDEEEKPKVSESKEGECRPKVRNSKAKGERKKKQQLPLHELLPPLLLPQPYLPKDEKLQPSPLAGERSMEAKNLAEDSQLPMPDLSALFSESGAEEDDAKQRPIIPMLYVVPQCKKAPAEKKRLTCQEVFERFVKKDQMVPLELDRKDDDSVKAESVEGPAEPSKLQAVLRLDDITLWRIPKRERRELFKRVCGKPARYAAALFRRMVPPDELRRWRSAVSYYGGRGKRALPHNLVFRLRHLLYRQYSDIMAADWRKIRLKINKILGA</sequence>
<evidence type="ECO:0000256" key="2">
    <source>
        <dbReference type="ARBA" id="ARBA00009711"/>
    </source>
</evidence>
<dbReference type="PROSITE" id="PS51183">
    <property type="entry name" value="JMJN"/>
    <property type="match status" value="1"/>
</dbReference>
<dbReference type="GeneID" id="113425936"/>
<dbReference type="EC" id="1.14.11.66" evidence="3"/>
<dbReference type="SUPFAM" id="SSF51197">
    <property type="entry name" value="Clavaminate synthase-like"/>
    <property type="match status" value="1"/>
</dbReference>
<dbReference type="GO" id="GO:0005634">
    <property type="term" value="C:nucleus"/>
    <property type="evidence" value="ECO:0007669"/>
    <property type="project" value="UniProtKB-SubCell"/>
</dbReference>
<keyword evidence="7" id="KW-0560">Oxidoreductase</keyword>
<dbReference type="InterPro" id="IPR003347">
    <property type="entry name" value="JmjC_dom"/>
</dbReference>
<evidence type="ECO:0000256" key="13">
    <source>
        <dbReference type="SAM" id="MobiDB-lite"/>
    </source>
</evidence>
<dbReference type="CTD" id="23030"/>
<accession>A0A6J1VLK6</accession>
<evidence type="ECO:0000259" key="15">
    <source>
        <dbReference type="PROSITE" id="PS51184"/>
    </source>
</evidence>
<evidence type="ECO:0000256" key="12">
    <source>
        <dbReference type="ARBA" id="ARBA00049349"/>
    </source>
</evidence>
<evidence type="ECO:0000256" key="7">
    <source>
        <dbReference type="ARBA" id="ARBA00023002"/>
    </source>
</evidence>
<dbReference type="Pfam" id="PF02375">
    <property type="entry name" value="JmjN"/>
    <property type="match status" value="1"/>
</dbReference>
<dbReference type="SMART" id="SM00545">
    <property type="entry name" value="JmjN"/>
    <property type="match status" value="1"/>
</dbReference>
<feature type="domain" description="JmjN" evidence="14">
    <location>
        <begin position="15"/>
        <end position="57"/>
    </location>
</feature>
<protein>
    <recommendedName>
        <fullName evidence="3">[histone H3]-trimethyl-L-lysine(9) demethylase</fullName>
        <ecNumber evidence="3">1.14.11.66</ecNumber>
    </recommendedName>
</protein>
<comment type="catalytic activity">
    <reaction evidence="12">
        <text>N(6),N(6),N(6)-trimethyl-L-lysyl(9)-[histone H3] + 2 2-oxoglutarate + 2 O2 = N(6)-methyl-L-lysyl(9)-[histone H3] + 2 formaldehyde + 2 succinate + 2 CO2</text>
        <dbReference type="Rhea" id="RHEA:60200"/>
        <dbReference type="Rhea" id="RHEA-COMP:15538"/>
        <dbReference type="Rhea" id="RHEA-COMP:15542"/>
        <dbReference type="ChEBI" id="CHEBI:15379"/>
        <dbReference type="ChEBI" id="CHEBI:16526"/>
        <dbReference type="ChEBI" id="CHEBI:16810"/>
        <dbReference type="ChEBI" id="CHEBI:16842"/>
        <dbReference type="ChEBI" id="CHEBI:30031"/>
        <dbReference type="ChEBI" id="CHEBI:61929"/>
        <dbReference type="ChEBI" id="CHEBI:61961"/>
        <dbReference type="EC" id="1.14.11.66"/>
    </reaction>
</comment>